<dbReference type="PIRSF" id="PIRSF016578">
    <property type="entry name" value="HsaA"/>
    <property type="match status" value="1"/>
</dbReference>
<dbReference type="GO" id="GO:0033539">
    <property type="term" value="P:fatty acid beta-oxidation using acyl-CoA dehydrogenase"/>
    <property type="evidence" value="ECO:0007669"/>
    <property type="project" value="TreeGrafter"/>
</dbReference>
<dbReference type="InterPro" id="IPR009100">
    <property type="entry name" value="AcylCoA_DH/oxidase_NM_dom_sf"/>
</dbReference>
<gene>
    <name evidence="11" type="ORF">CHO01_15290</name>
    <name evidence="12" type="ORF">HNR08_000380</name>
</gene>
<keyword evidence="13" id="KW-1185">Reference proteome</keyword>
<keyword evidence="6 7" id="KW-0560">Oxidoreductase</keyword>
<dbReference type="FunFam" id="1.20.140.10:FF:000001">
    <property type="entry name" value="Acyl-CoA dehydrogenase"/>
    <property type="match status" value="1"/>
</dbReference>
<dbReference type="InterPro" id="IPR009075">
    <property type="entry name" value="AcylCo_DH/oxidase_C"/>
</dbReference>
<dbReference type="InterPro" id="IPR037069">
    <property type="entry name" value="AcylCoA_DH/ox_N_sf"/>
</dbReference>
<dbReference type="Gene3D" id="1.20.140.10">
    <property type="entry name" value="Butyryl-CoA Dehydrogenase, subunit A, domain 3"/>
    <property type="match status" value="1"/>
</dbReference>
<feature type="domain" description="Acyl-CoA dehydrogenase/oxidase N-terminal" evidence="10">
    <location>
        <begin position="6"/>
        <end position="115"/>
    </location>
</feature>
<organism evidence="11 13">
    <name type="scientific">Cellulomonas hominis</name>
    <dbReference type="NCBI Taxonomy" id="156981"/>
    <lineage>
        <taxon>Bacteria</taxon>
        <taxon>Bacillati</taxon>
        <taxon>Actinomycetota</taxon>
        <taxon>Actinomycetes</taxon>
        <taxon>Micrococcales</taxon>
        <taxon>Cellulomonadaceae</taxon>
        <taxon>Cellulomonas</taxon>
    </lineage>
</organism>
<comment type="caution">
    <text evidence="11">The sequence shown here is derived from an EMBL/GenBank/DDBJ whole genome shotgun (WGS) entry which is preliminary data.</text>
</comment>
<keyword evidence="4 7" id="KW-0285">Flavoprotein</keyword>
<dbReference type="InterPro" id="IPR036250">
    <property type="entry name" value="AcylCo_DH-like_C"/>
</dbReference>
<dbReference type="PANTHER" id="PTHR48083:SF2">
    <property type="entry name" value="MEDIUM-CHAIN SPECIFIC ACYL-COA DEHYDROGENASE, MITOCHONDRIAL"/>
    <property type="match status" value="1"/>
</dbReference>
<proteinExistence type="inferred from homology"/>
<dbReference type="Gene3D" id="1.10.540.10">
    <property type="entry name" value="Acyl-CoA dehydrogenase/oxidase, N-terminal domain"/>
    <property type="match status" value="1"/>
</dbReference>
<evidence type="ECO:0000313" key="14">
    <source>
        <dbReference type="Proteomes" id="UP000564629"/>
    </source>
</evidence>
<dbReference type="FunFam" id="2.40.110.10:FF:000002">
    <property type="entry name" value="Acyl-CoA dehydrogenase fadE12"/>
    <property type="match status" value="1"/>
</dbReference>
<dbReference type="EMBL" id="JACHDN010000001">
    <property type="protein sequence ID" value="MBB5471644.1"/>
    <property type="molecule type" value="Genomic_DNA"/>
</dbReference>
<dbReference type="SUPFAM" id="SSF47203">
    <property type="entry name" value="Acyl-CoA dehydrogenase C-terminal domain-like"/>
    <property type="match status" value="1"/>
</dbReference>
<dbReference type="Pfam" id="PF02771">
    <property type="entry name" value="Acyl-CoA_dh_N"/>
    <property type="match status" value="1"/>
</dbReference>
<reference evidence="12 14" key="2">
    <citation type="submission" date="2020-08" db="EMBL/GenBank/DDBJ databases">
        <title>Sequencing the genomes of 1000 actinobacteria strains.</title>
        <authorList>
            <person name="Klenk H.-P."/>
        </authorList>
    </citation>
    <scope>NUCLEOTIDE SEQUENCE [LARGE SCALE GENOMIC DNA]</scope>
    <source>
        <strain evidence="12 14">DSM 9581</strain>
    </source>
</reference>
<accession>A0A511FB19</accession>
<dbReference type="InterPro" id="IPR046373">
    <property type="entry name" value="Acyl-CoA_Oxase/DH_mid-dom_sf"/>
</dbReference>
<dbReference type="Proteomes" id="UP000321723">
    <property type="component" value="Unassembled WGS sequence"/>
</dbReference>
<comment type="similarity">
    <text evidence="2 7">Belongs to the acyl-CoA dehydrogenase family.</text>
</comment>
<feature type="domain" description="Acyl-CoA dehydrogenase/oxidase C-terminal" evidence="8">
    <location>
        <begin position="230"/>
        <end position="379"/>
    </location>
</feature>
<evidence type="ECO:0000256" key="1">
    <source>
        <dbReference type="ARBA" id="ARBA00001974"/>
    </source>
</evidence>
<feature type="domain" description="Acyl-CoA oxidase/dehydrogenase middle" evidence="9">
    <location>
        <begin position="121"/>
        <end position="218"/>
    </location>
</feature>
<evidence type="ECO:0000313" key="13">
    <source>
        <dbReference type="Proteomes" id="UP000321723"/>
    </source>
</evidence>
<dbReference type="SUPFAM" id="SSF56645">
    <property type="entry name" value="Acyl-CoA dehydrogenase NM domain-like"/>
    <property type="match status" value="1"/>
</dbReference>
<dbReference type="GO" id="GO:0003995">
    <property type="term" value="F:acyl-CoA dehydrogenase activity"/>
    <property type="evidence" value="ECO:0007669"/>
    <property type="project" value="InterPro"/>
</dbReference>
<sequence>MDFRITDEQQLLLDSLREVMDRACPESYMKECNEQHRYPTELVEALAESGFTMLGVPEEYGGTPVDTQTLMLVAEEITKNGGPHFVFGQALSIADMLEFGNDEQKQQCMAEVSAGRVGFVLGFTEPQAGSDSSAIATTFTRRDGKVYLNGHKTFMSNAQRSRYMLCLARNADATGDESKTNALSMWWLPMDAAGVTVEPLQKIGWHMMDTCEVYLEDVELEEKDLVGVEGNGFMQAMINFEVERLLMAAQLLGMAECAFGDAARYANQRVQFGRPIGAFQLIQQKITSMALKIENMRNLVARTAWKIDNGEPVQIDSALAKLYCAQAANEVIDDAMQIFGGIGYTTDCRVSRLWVDARVQRIGGGTDEVMIHIAGRQLLKQYAQ</sequence>
<evidence type="ECO:0000313" key="11">
    <source>
        <dbReference type="EMBL" id="GEL46413.1"/>
    </source>
</evidence>
<reference evidence="11 13" key="1">
    <citation type="submission" date="2019-07" db="EMBL/GenBank/DDBJ databases">
        <title>Whole genome shotgun sequence of Cellulomonas hominis NBRC 16055.</title>
        <authorList>
            <person name="Hosoyama A."/>
            <person name="Uohara A."/>
            <person name="Ohji S."/>
            <person name="Ichikawa N."/>
        </authorList>
    </citation>
    <scope>NUCLEOTIDE SEQUENCE [LARGE SCALE GENOMIC DNA]</scope>
    <source>
        <strain evidence="11 13">NBRC 16055</strain>
    </source>
</reference>
<dbReference type="EMBL" id="BJVQ01000016">
    <property type="protein sequence ID" value="GEL46413.1"/>
    <property type="molecule type" value="Genomic_DNA"/>
</dbReference>
<evidence type="ECO:0000256" key="6">
    <source>
        <dbReference type="ARBA" id="ARBA00023002"/>
    </source>
</evidence>
<dbReference type="InterPro" id="IPR006089">
    <property type="entry name" value="Acyl-CoA_DH_CS"/>
</dbReference>
<evidence type="ECO:0000259" key="8">
    <source>
        <dbReference type="Pfam" id="PF00441"/>
    </source>
</evidence>
<dbReference type="RefSeq" id="WP_146836058.1">
    <property type="nucleotide sequence ID" value="NZ_BJVQ01000016.1"/>
</dbReference>
<dbReference type="AlphaFoldDB" id="A0A511FB19"/>
<evidence type="ECO:0000313" key="12">
    <source>
        <dbReference type="EMBL" id="MBB5471644.1"/>
    </source>
</evidence>
<dbReference type="InterPro" id="IPR006091">
    <property type="entry name" value="Acyl-CoA_Oxase/DH_mid-dom"/>
</dbReference>
<dbReference type="OrthoDB" id="9770681at2"/>
<dbReference type="Gene3D" id="2.40.110.10">
    <property type="entry name" value="Butyryl-CoA Dehydrogenase, subunit A, domain 2"/>
    <property type="match status" value="1"/>
</dbReference>
<dbReference type="PANTHER" id="PTHR48083">
    <property type="entry name" value="MEDIUM-CHAIN SPECIFIC ACYL-COA DEHYDROGENASE, MITOCHONDRIAL-RELATED"/>
    <property type="match status" value="1"/>
</dbReference>
<keyword evidence="5 7" id="KW-0274">FAD</keyword>
<evidence type="ECO:0000259" key="10">
    <source>
        <dbReference type="Pfam" id="PF02771"/>
    </source>
</evidence>
<evidence type="ECO:0000256" key="2">
    <source>
        <dbReference type="ARBA" id="ARBA00009347"/>
    </source>
</evidence>
<dbReference type="InterPro" id="IPR013786">
    <property type="entry name" value="AcylCoA_DH/ox_N"/>
</dbReference>
<dbReference type="GO" id="GO:0050660">
    <property type="term" value="F:flavin adenine dinucleotide binding"/>
    <property type="evidence" value="ECO:0007669"/>
    <property type="project" value="InterPro"/>
</dbReference>
<dbReference type="GO" id="GO:0005737">
    <property type="term" value="C:cytoplasm"/>
    <property type="evidence" value="ECO:0007669"/>
    <property type="project" value="TreeGrafter"/>
</dbReference>
<name>A0A511FB19_9CELL</name>
<evidence type="ECO:0000256" key="5">
    <source>
        <dbReference type="ARBA" id="ARBA00022827"/>
    </source>
</evidence>
<evidence type="ECO:0000256" key="7">
    <source>
        <dbReference type="RuleBase" id="RU362125"/>
    </source>
</evidence>
<evidence type="ECO:0000256" key="3">
    <source>
        <dbReference type="ARBA" id="ARBA00019125"/>
    </source>
</evidence>
<dbReference type="NCBIfam" id="NF008997">
    <property type="entry name" value="PRK12341.1"/>
    <property type="match status" value="1"/>
</dbReference>
<evidence type="ECO:0000259" key="9">
    <source>
        <dbReference type="Pfam" id="PF02770"/>
    </source>
</evidence>
<dbReference type="Pfam" id="PF00441">
    <property type="entry name" value="Acyl-CoA_dh_1"/>
    <property type="match status" value="1"/>
</dbReference>
<dbReference type="Proteomes" id="UP000564629">
    <property type="component" value="Unassembled WGS sequence"/>
</dbReference>
<dbReference type="Pfam" id="PF02770">
    <property type="entry name" value="Acyl-CoA_dh_M"/>
    <property type="match status" value="1"/>
</dbReference>
<comment type="cofactor">
    <cofactor evidence="1 7">
        <name>FAD</name>
        <dbReference type="ChEBI" id="CHEBI:57692"/>
    </cofactor>
</comment>
<dbReference type="PROSITE" id="PS00073">
    <property type="entry name" value="ACYL_COA_DH_2"/>
    <property type="match status" value="1"/>
</dbReference>
<dbReference type="InterPro" id="IPR050741">
    <property type="entry name" value="Acyl-CoA_dehydrogenase"/>
</dbReference>
<dbReference type="CDD" id="cd00567">
    <property type="entry name" value="ACAD"/>
    <property type="match status" value="1"/>
</dbReference>
<evidence type="ECO:0000256" key="4">
    <source>
        <dbReference type="ARBA" id="ARBA00022630"/>
    </source>
</evidence>
<protein>
    <recommendedName>
        <fullName evidence="3">Medium-chain specific acyl-CoA dehydrogenase, mitochondrial</fullName>
    </recommendedName>
</protein>